<dbReference type="GO" id="GO:0004560">
    <property type="term" value="F:alpha-L-fucosidase activity"/>
    <property type="evidence" value="ECO:0007669"/>
    <property type="project" value="InterPro"/>
</dbReference>
<dbReference type="InterPro" id="IPR008928">
    <property type="entry name" value="6-hairpin_glycosidase_sf"/>
</dbReference>
<proteinExistence type="predicted"/>
<dbReference type="SUPFAM" id="SSF48208">
    <property type="entry name" value="Six-hairpin glycosidases"/>
    <property type="match status" value="1"/>
</dbReference>
<evidence type="ECO:0000259" key="3">
    <source>
        <dbReference type="Pfam" id="PF22124"/>
    </source>
</evidence>
<dbReference type="EMBL" id="FNFO01000004">
    <property type="protein sequence ID" value="SDL13500.1"/>
    <property type="molecule type" value="Genomic_DNA"/>
</dbReference>
<dbReference type="InterPro" id="IPR049053">
    <property type="entry name" value="AFCA-like_C"/>
</dbReference>
<sequence>MNLPEGVPIIYNRFSMRCLVATLVAGLFLLCSGCSTVQDTKTPTEAASAPLKLWYNTPAADWNEALPLGNGRLGVMLFGGAGQERLQLNEETVWAGEPGNNLIPALKGALPDIRRLLFEGKYQEAQDLGNRVLPRHPTEDNNYGMPYQTVGNVFLEFPGHENPTDYYRDLDIGTAVASVSYRVGDVQYRREVFASFPDDVIVVRLEADRPGSLTFNVRVETPQKTHQVQTAGQQLVLSGTSGRADNKTGQVAFQALVQPQVEGGQVVTTDSALQIQGADAATLYLSVGTNFNNYHDLTGNAAQRAADRLQAAQQTPYPAAKAAHSAYYRKFFDRVSLDLGTTDSLQKPTDERLREFATGHDPGLVSLYFQYGRYLLISSSQPGGQPANLQGIWNDQLFPPWDSKYTININTEMNYWPAEVTHLPEMHEPLFAMLKELSVTGQESATQMYGARGWAVHHNTDVWRITGPVDGAYYGLWPMGGAWLSQHLWQRYLFSGDEAFLRDVYPLLKGAATFYVDVLQEEPSHHWLVVAPSMSPENSHPHGGSMAAGTTMDNQLVFDVFSNLIQAAGILNRDATFVDTVQARLDRLPPMQIGRWGQLQEWMQDWDREDDKHRHISHLYGLYPSNQISPLRHPDLFAAAHTSLVARGDKSTGWSMGWKVNFWARLLDGNRAYRLIQDQLSPAGQGEGEHGGGTYPNLLDAHPPFQIDGNFGCTAGIAEMLVQSHDGAVQLLPALPDAWPQGTVTGLRARGGFTLDELTWSDGNVERLVVTSNLGGVLRLRTTQTLQAEEGTTLNEATGENPNPFYRTAAIKTPLVADGATTGPAPTSDTRLYEVETEKGKRYVFTRTR</sequence>
<reference evidence="4 5" key="1">
    <citation type="submission" date="2016-10" db="EMBL/GenBank/DDBJ databases">
        <authorList>
            <person name="de Groot N.N."/>
        </authorList>
    </citation>
    <scope>NUCLEOTIDE SEQUENCE [LARGE SCALE GENOMIC DNA]</scope>
    <source>
        <strain evidence="4 5">DSM 25186</strain>
    </source>
</reference>
<feature type="domain" description="Glycosyl hydrolase family 95 catalytic" evidence="3">
    <location>
        <begin position="317"/>
        <end position="721"/>
    </location>
</feature>
<evidence type="ECO:0000313" key="5">
    <source>
        <dbReference type="Proteomes" id="UP000198510"/>
    </source>
</evidence>
<dbReference type="InterPro" id="IPR027414">
    <property type="entry name" value="GH95_N_dom"/>
</dbReference>
<evidence type="ECO:0000313" key="4">
    <source>
        <dbReference type="EMBL" id="SDL13500.1"/>
    </source>
</evidence>
<dbReference type="PANTHER" id="PTHR31084:SF0">
    <property type="entry name" value="ALPHA-L-FUCOSIDASE 2"/>
    <property type="match status" value="1"/>
</dbReference>
<organism evidence="4 5">
    <name type="scientific">Catalinimonas alkaloidigena</name>
    <dbReference type="NCBI Taxonomy" id="1075417"/>
    <lineage>
        <taxon>Bacteria</taxon>
        <taxon>Pseudomonadati</taxon>
        <taxon>Bacteroidota</taxon>
        <taxon>Cytophagia</taxon>
        <taxon>Cytophagales</taxon>
        <taxon>Catalimonadaceae</taxon>
        <taxon>Catalinimonas</taxon>
    </lineage>
</organism>
<dbReference type="PIRSF" id="PIRSF007663">
    <property type="entry name" value="UCP007663"/>
    <property type="match status" value="1"/>
</dbReference>
<dbReference type="Pfam" id="PF14498">
    <property type="entry name" value="Glyco_hyd_65N_2"/>
    <property type="match status" value="1"/>
</dbReference>
<protein>
    <submittedName>
        <fullName evidence="4">Alpha-L-fucosidase 2</fullName>
    </submittedName>
</protein>
<accession>A0A1G9HKK2</accession>
<dbReference type="GO" id="GO:0005975">
    <property type="term" value="P:carbohydrate metabolic process"/>
    <property type="evidence" value="ECO:0007669"/>
    <property type="project" value="InterPro"/>
</dbReference>
<name>A0A1G9HKK2_9BACT</name>
<dbReference type="STRING" id="1075417.SAMN05421823_104467"/>
<gene>
    <name evidence="4" type="ORF">SAMN05421823_104467</name>
</gene>
<dbReference type="Pfam" id="PF21307">
    <property type="entry name" value="Glyco_hydro_95_C"/>
    <property type="match status" value="1"/>
</dbReference>
<dbReference type="AlphaFoldDB" id="A0A1G9HKK2"/>
<dbReference type="InterPro" id="IPR012341">
    <property type="entry name" value="6hp_glycosidase-like_sf"/>
</dbReference>
<feature type="domain" description="Glycosyl hydrolase family 95 N-terminal" evidence="1">
    <location>
        <begin position="53"/>
        <end position="293"/>
    </location>
</feature>
<dbReference type="Pfam" id="PF22124">
    <property type="entry name" value="Glyco_hydro_95_cat"/>
    <property type="match status" value="1"/>
</dbReference>
<evidence type="ECO:0000259" key="1">
    <source>
        <dbReference type="Pfam" id="PF14498"/>
    </source>
</evidence>
<dbReference type="Gene3D" id="1.50.10.10">
    <property type="match status" value="1"/>
</dbReference>
<dbReference type="Proteomes" id="UP000198510">
    <property type="component" value="Unassembled WGS sequence"/>
</dbReference>
<dbReference type="InterPro" id="IPR054363">
    <property type="entry name" value="GH95_cat"/>
</dbReference>
<dbReference type="InterPro" id="IPR016518">
    <property type="entry name" value="Alpha-L-fucosidase"/>
</dbReference>
<evidence type="ECO:0000259" key="2">
    <source>
        <dbReference type="Pfam" id="PF21307"/>
    </source>
</evidence>
<dbReference type="PANTHER" id="PTHR31084">
    <property type="entry name" value="ALPHA-L-FUCOSIDASE 2"/>
    <property type="match status" value="1"/>
</dbReference>
<feature type="domain" description="Alpha fucosidase A-like C-terminal" evidence="2">
    <location>
        <begin position="723"/>
        <end position="793"/>
    </location>
</feature>
<keyword evidence="5" id="KW-1185">Reference proteome</keyword>